<accession>A0A6M5YNM7</accession>
<dbReference type="AlphaFoldDB" id="A0A6M5YNM7"/>
<dbReference type="Pfam" id="PF13180">
    <property type="entry name" value="PDZ_2"/>
    <property type="match status" value="1"/>
</dbReference>
<dbReference type="InterPro" id="IPR017504">
    <property type="entry name" value="CHP03067_Planctomycetes"/>
</dbReference>
<evidence type="ECO:0000259" key="1">
    <source>
        <dbReference type="PROSITE" id="PS50106"/>
    </source>
</evidence>
<keyword evidence="3" id="KW-1185">Reference proteome</keyword>
<evidence type="ECO:0000313" key="2">
    <source>
        <dbReference type="EMBL" id="QJW95699.1"/>
    </source>
</evidence>
<reference evidence="3" key="1">
    <citation type="submission" date="2020-05" db="EMBL/GenBank/DDBJ databases">
        <title>Frigoriglobus tundricola gen. nov., sp. nov., a psychrotolerant cellulolytic planctomycete of the family Gemmataceae with two divergent copies of 16S rRNA gene.</title>
        <authorList>
            <person name="Kulichevskaya I.S."/>
            <person name="Ivanova A.A."/>
            <person name="Naumoff D.G."/>
            <person name="Beletsky A.V."/>
            <person name="Rijpstra W.I.C."/>
            <person name="Sinninghe Damste J.S."/>
            <person name="Mardanov A.V."/>
            <person name="Ravin N.V."/>
            <person name="Dedysh S.N."/>
        </authorList>
    </citation>
    <scope>NUCLEOTIDE SEQUENCE [LARGE SCALE GENOMIC DNA]</scope>
    <source>
        <strain evidence="3">PL17</strain>
    </source>
</reference>
<dbReference type="NCBIfam" id="TIGR03067">
    <property type="entry name" value="Planc_TIGR03067"/>
    <property type="match status" value="1"/>
</dbReference>
<gene>
    <name evidence="2" type="ORF">FTUN_3253</name>
</gene>
<dbReference type="KEGG" id="ftj:FTUN_3253"/>
<dbReference type="InterPro" id="IPR036034">
    <property type="entry name" value="PDZ_sf"/>
</dbReference>
<proteinExistence type="predicted"/>
<dbReference type="Proteomes" id="UP000503447">
    <property type="component" value="Chromosome"/>
</dbReference>
<dbReference type="InterPro" id="IPR001478">
    <property type="entry name" value="PDZ"/>
</dbReference>
<evidence type="ECO:0000313" key="3">
    <source>
        <dbReference type="Proteomes" id="UP000503447"/>
    </source>
</evidence>
<dbReference type="EMBL" id="CP053452">
    <property type="protein sequence ID" value="QJW95699.1"/>
    <property type="molecule type" value="Genomic_DNA"/>
</dbReference>
<dbReference type="Gene3D" id="2.30.42.10">
    <property type="match status" value="1"/>
</dbReference>
<dbReference type="SMART" id="SM00228">
    <property type="entry name" value="PDZ"/>
    <property type="match status" value="1"/>
</dbReference>
<feature type="domain" description="PDZ" evidence="1">
    <location>
        <begin position="142"/>
        <end position="231"/>
    </location>
</feature>
<dbReference type="RefSeq" id="WP_171471438.1">
    <property type="nucleotide sequence ID" value="NZ_CP053452.2"/>
</dbReference>
<dbReference type="PROSITE" id="PS50106">
    <property type="entry name" value="PDZ"/>
    <property type="match status" value="1"/>
</dbReference>
<protein>
    <recommendedName>
        <fullName evidence="1">PDZ domain-containing protein</fullName>
    </recommendedName>
</protein>
<name>A0A6M5YNM7_9BACT</name>
<sequence length="254" mass="26959">MNRVTVTRVVFTVACGVLVASGEATRAADPPADPPAELPGCWKLVSTEANGKSSDPLGGGQPRWVVKGDKVFYGGAEIARFTADPSTTPRVLDLTCRDPERVHEGIYAVEKDTLKVCLNKRTEGAKDRPSQFVTKDQEDWVLLVFEREKAAPEDATEGLAAFAGVVLQKDEDKKAVVVAAPLKGSPAEKAGLKKGDAVLKVGATAATDLETAVKAVRAAKPGTALEFRIDRDGKEQTITVKVGVLPFHWVAGLG</sequence>
<dbReference type="SUPFAM" id="SSF50156">
    <property type="entry name" value="PDZ domain-like"/>
    <property type="match status" value="1"/>
</dbReference>
<organism evidence="2 3">
    <name type="scientific">Frigoriglobus tundricola</name>
    <dbReference type="NCBI Taxonomy" id="2774151"/>
    <lineage>
        <taxon>Bacteria</taxon>
        <taxon>Pseudomonadati</taxon>
        <taxon>Planctomycetota</taxon>
        <taxon>Planctomycetia</taxon>
        <taxon>Gemmatales</taxon>
        <taxon>Gemmataceae</taxon>
        <taxon>Frigoriglobus</taxon>
    </lineage>
</organism>